<gene>
    <name evidence="5" type="ORF">LY60_01403</name>
</gene>
<evidence type="ECO:0000259" key="4">
    <source>
        <dbReference type="PROSITE" id="PS50893"/>
    </source>
</evidence>
<protein>
    <submittedName>
        <fullName evidence="5">Phosphate ABC transporter ATP-binding protein (PhoT family)</fullName>
    </submittedName>
</protein>
<organism evidence="5 6">
    <name type="scientific">Sedimentibacter saalensis</name>
    <dbReference type="NCBI Taxonomy" id="130788"/>
    <lineage>
        <taxon>Bacteria</taxon>
        <taxon>Bacillati</taxon>
        <taxon>Bacillota</taxon>
        <taxon>Tissierellia</taxon>
        <taxon>Sedimentibacter</taxon>
    </lineage>
</organism>
<dbReference type="PROSITE" id="PS00211">
    <property type="entry name" value="ABC_TRANSPORTER_1"/>
    <property type="match status" value="1"/>
</dbReference>
<dbReference type="SUPFAM" id="SSF52540">
    <property type="entry name" value="P-loop containing nucleoside triphosphate hydrolases"/>
    <property type="match status" value="1"/>
</dbReference>
<proteinExistence type="predicted"/>
<dbReference type="EMBL" id="VLKH01000003">
    <property type="protein sequence ID" value="TWH81649.1"/>
    <property type="molecule type" value="Genomic_DNA"/>
</dbReference>
<feature type="domain" description="ABC transporter" evidence="4">
    <location>
        <begin position="6"/>
        <end position="244"/>
    </location>
</feature>
<keyword evidence="1" id="KW-0813">Transport</keyword>
<reference evidence="5 6" key="1">
    <citation type="submission" date="2019-07" db="EMBL/GenBank/DDBJ databases">
        <title>Genomic Encyclopedia of Type Strains, Phase I: the one thousand microbial genomes (KMG-I) project.</title>
        <authorList>
            <person name="Kyrpides N."/>
        </authorList>
    </citation>
    <scope>NUCLEOTIDE SEQUENCE [LARGE SCALE GENOMIC DNA]</scope>
    <source>
        <strain evidence="5 6">DSM 13558</strain>
    </source>
</reference>
<dbReference type="InterPro" id="IPR003593">
    <property type="entry name" value="AAA+_ATPase"/>
</dbReference>
<dbReference type="PROSITE" id="PS50893">
    <property type="entry name" value="ABC_TRANSPORTER_2"/>
    <property type="match status" value="1"/>
</dbReference>
<dbReference type="Gene3D" id="3.40.50.300">
    <property type="entry name" value="P-loop containing nucleotide triphosphate hydrolases"/>
    <property type="match status" value="1"/>
</dbReference>
<evidence type="ECO:0000256" key="2">
    <source>
        <dbReference type="ARBA" id="ARBA00022741"/>
    </source>
</evidence>
<evidence type="ECO:0000256" key="3">
    <source>
        <dbReference type="ARBA" id="ARBA00022840"/>
    </source>
</evidence>
<keyword evidence="3 5" id="KW-0067">ATP-binding</keyword>
<dbReference type="PANTHER" id="PTHR43423:SF1">
    <property type="entry name" value="ABC TRANSPORTER I FAMILY MEMBER 17"/>
    <property type="match status" value="1"/>
</dbReference>
<comment type="caution">
    <text evidence="5">The sequence shown here is derived from an EMBL/GenBank/DDBJ whole genome shotgun (WGS) entry which is preliminary data.</text>
</comment>
<dbReference type="InterPro" id="IPR027417">
    <property type="entry name" value="P-loop_NTPase"/>
</dbReference>
<dbReference type="Pfam" id="PF00005">
    <property type="entry name" value="ABC_tran"/>
    <property type="match status" value="1"/>
</dbReference>
<sequence>MSEIILNTEGLCVNYGKNNILKNIDASFEKNKITAIIGPSGCGKSTFLKSLNKTVEEYGGQISGSIILDNKNINDMPLERLRNSIGMVFQSPVVFPFSIYKNMTYAPIYYGEKNKDRLNNIVVDNLKKANLYEEVKDDLNMPASRLSGGQQQRLVIARCLTVNPEIILLDEPCSALDIKNTSYIEKMLLELKNEYSIIIVTHNLAQAKRIADCVMYMEEGTLVETGSPDEIFNNPVDARTKEYIMYMNN</sequence>
<dbReference type="SMART" id="SM00382">
    <property type="entry name" value="AAA"/>
    <property type="match status" value="1"/>
</dbReference>
<keyword evidence="6" id="KW-1185">Reference proteome</keyword>
<dbReference type="PANTHER" id="PTHR43423">
    <property type="entry name" value="ABC TRANSPORTER I FAMILY MEMBER 17"/>
    <property type="match status" value="1"/>
</dbReference>
<dbReference type="RefSeq" id="WP_145081757.1">
    <property type="nucleotide sequence ID" value="NZ_JAYFNS010000042.1"/>
</dbReference>
<dbReference type="GO" id="GO:0016020">
    <property type="term" value="C:membrane"/>
    <property type="evidence" value="ECO:0007669"/>
    <property type="project" value="InterPro"/>
</dbReference>
<dbReference type="GO" id="GO:0016887">
    <property type="term" value="F:ATP hydrolysis activity"/>
    <property type="evidence" value="ECO:0007669"/>
    <property type="project" value="InterPro"/>
</dbReference>
<evidence type="ECO:0000313" key="5">
    <source>
        <dbReference type="EMBL" id="TWH81649.1"/>
    </source>
</evidence>
<dbReference type="GO" id="GO:0005315">
    <property type="term" value="F:phosphate transmembrane transporter activity"/>
    <property type="evidence" value="ECO:0007669"/>
    <property type="project" value="InterPro"/>
</dbReference>
<dbReference type="OrthoDB" id="9804199at2"/>
<dbReference type="GO" id="GO:0035435">
    <property type="term" value="P:phosphate ion transmembrane transport"/>
    <property type="evidence" value="ECO:0007669"/>
    <property type="project" value="InterPro"/>
</dbReference>
<accession>A0A562JEP3</accession>
<keyword evidence="2" id="KW-0547">Nucleotide-binding</keyword>
<evidence type="ECO:0000256" key="1">
    <source>
        <dbReference type="ARBA" id="ARBA00022448"/>
    </source>
</evidence>
<dbReference type="GO" id="GO:0005524">
    <property type="term" value="F:ATP binding"/>
    <property type="evidence" value="ECO:0007669"/>
    <property type="project" value="UniProtKB-KW"/>
</dbReference>
<dbReference type="InterPro" id="IPR005670">
    <property type="entry name" value="PstB-like"/>
</dbReference>
<dbReference type="CDD" id="cd03260">
    <property type="entry name" value="ABC_PstB_phosphate_transporter"/>
    <property type="match status" value="1"/>
</dbReference>
<dbReference type="AlphaFoldDB" id="A0A562JEP3"/>
<dbReference type="Proteomes" id="UP000315343">
    <property type="component" value="Unassembled WGS sequence"/>
</dbReference>
<dbReference type="InterPro" id="IPR003439">
    <property type="entry name" value="ABC_transporter-like_ATP-bd"/>
</dbReference>
<name>A0A562JEP3_9FIRM</name>
<dbReference type="InterPro" id="IPR017871">
    <property type="entry name" value="ABC_transporter-like_CS"/>
</dbReference>
<evidence type="ECO:0000313" key="6">
    <source>
        <dbReference type="Proteomes" id="UP000315343"/>
    </source>
</evidence>